<evidence type="ECO:0000313" key="1">
    <source>
        <dbReference type="EMBL" id="OEJ21724.1"/>
    </source>
</evidence>
<keyword evidence="2" id="KW-1185">Reference proteome</keyword>
<evidence type="ECO:0008006" key="3">
    <source>
        <dbReference type="Google" id="ProtNLM"/>
    </source>
</evidence>
<protein>
    <recommendedName>
        <fullName evidence="3">Glycosyl hydrolase family 98 putative carbohydrate-binding module domain-containing protein</fullName>
    </recommendedName>
</protein>
<reference evidence="1 2" key="1">
    <citation type="submission" date="2016-08" db="EMBL/GenBank/DDBJ databases">
        <title>Complete genome sequence of Streptomyces agglomeratus strain 6-3-2, a novel anti-MRSA actinomycete isolated from Wuli of Tebit, China.</title>
        <authorList>
            <person name="Chen X."/>
        </authorList>
    </citation>
    <scope>NUCLEOTIDE SEQUENCE [LARGE SCALE GENOMIC DNA]</scope>
    <source>
        <strain evidence="1 2">6-3-2</strain>
    </source>
</reference>
<dbReference type="AlphaFoldDB" id="A0A1E5NZP0"/>
<sequence length="93" mass="10067">MLVEAGLERVSDGLHTEPELTRGRSYKLAVACAGKGKITLSIALKDPIRRTMECDGVPLRQRLTASAAKVRIDTEGMPGSTGMVAWRLDKADK</sequence>
<dbReference type="EMBL" id="MEHJ01000002">
    <property type="protein sequence ID" value="OEJ21724.1"/>
    <property type="molecule type" value="Genomic_DNA"/>
</dbReference>
<gene>
    <name evidence="1" type="ORF">AS594_38745</name>
</gene>
<dbReference type="Proteomes" id="UP000095759">
    <property type="component" value="Unassembled WGS sequence"/>
</dbReference>
<evidence type="ECO:0000313" key="2">
    <source>
        <dbReference type="Proteomes" id="UP000095759"/>
    </source>
</evidence>
<name>A0A1E5NZP0_9ACTN</name>
<accession>A0A1E5NZP0</accession>
<proteinExistence type="predicted"/>
<comment type="caution">
    <text evidence="1">The sequence shown here is derived from an EMBL/GenBank/DDBJ whole genome shotgun (WGS) entry which is preliminary data.</text>
</comment>
<organism evidence="1 2">
    <name type="scientific">Streptomyces agglomeratus</name>
    <dbReference type="NCBI Taxonomy" id="285458"/>
    <lineage>
        <taxon>Bacteria</taxon>
        <taxon>Bacillati</taxon>
        <taxon>Actinomycetota</taxon>
        <taxon>Actinomycetes</taxon>
        <taxon>Kitasatosporales</taxon>
        <taxon>Streptomycetaceae</taxon>
        <taxon>Streptomyces</taxon>
    </lineage>
</organism>